<dbReference type="EMBL" id="QVIG01000001">
    <property type="protein sequence ID" value="RGD61749.1"/>
    <property type="molecule type" value="Genomic_DNA"/>
</dbReference>
<keyword evidence="5 7" id="KW-1133">Transmembrane helix</keyword>
<reference evidence="10 11" key="1">
    <citation type="submission" date="2018-08" db="EMBL/GenBank/DDBJ databases">
        <title>Diversity &amp; Physiological Properties of Lignin-Decomposing Actinobacteria from Soil.</title>
        <authorList>
            <person name="Roh S.G."/>
            <person name="Kim S.B."/>
        </authorList>
    </citation>
    <scope>NUCLEOTIDE SEQUENCE [LARGE SCALE GENOMIC DNA]</scope>
    <source>
        <strain evidence="10 11">MMS17-GH009</strain>
    </source>
</reference>
<evidence type="ECO:0000256" key="2">
    <source>
        <dbReference type="ARBA" id="ARBA00022448"/>
    </source>
</evidence>
<dbReference type="PANTHER" id="PTHR30193:SF1">
    <property type="entry name" value="ABC TRANSPORTER PERMEASE PROTEIN YESP-RELATED"/>
    <property type="match status" value="1"/>
</dbReference>
<feature type="transmembrane region" description="Helical" evidence="7">
    <location>
        <begin position="137"/>
        <end position="157"/>
    </location>
</feature>
<evidence type="ECO:0000256" key="1">
    <source>
        <dbReference type="ARBA" id="ARBA00004651"/>
    </source>
</evidence>
<comment type="subcellular location">
    <subcellularLocation>
        <location evidence="1 7">Cell membrane</location>
        <topology evidence="1 7">Multi-pass membrane protein</topology>
    </subcellularLocation>
</comment>
<dbReference type="Gene3D" id="1.10.3720.10">
    <property type="entry name" value="MetI-like"/>
    <property type="match status" value="1"/>
</dbReference>
<feature type="transmembrane region" description="Helical" evidence="7">
    <location>
        <begin position="103"/>
        <end position="125"/>
    </location>
</feature>
<proteinExistence type="inferred from homology"/>
<dbReference type="CDD" id="cd06261">
    <property type="entry name" value="TM_PBP2"/>
    <property type="match status" value="1"/>
</dbReference>
<dbReference type="SUPFAM" id="SSF160964">
    <property type="entry name" value="MalF N-terminal region-like"/>
    <property type="match status" value="1"/>
</dbReference>
<dbReference type="Proteomes" id="UP000263377">
    <property type="component" value="Unassembled WGS sequence"/>
</dbReference>
<evidence type="ECO:0000256" key="7">
    <source>
        <dbReference type="RuleBase" id="RU363032"/>
    </source>
</evidence>
<keyword evidence="6 7" id="KW-0472">Membrane</keyword>
<dbReference type="RefSeq" id="WP_117489905.1">
    <property type="nucleotide sequence ID" value="NZ_QVIG01000001.1"/>
</dbReference>
<dbReference type="GO" id="GO:0055085">
    <property type="term" value="P:transmembrane transport"/>
    <property type="evidence" value="ECO:0007669"/>
    <property type="project" value="InterPro"/>
</dbReference>
<dbReference type="AlphaFoldDB" id="A0A373A0Z3"/>
<accession>A0A373A0Z3</accession>
<feature type="domain" description="ABC transmembrane type-1" evidence="9">
    <location>
        <begin position="99"/>
        <end position="325"/>
    </location>
</feature>
<dbReference type="SUPFAM" id="SSF161098">
    <property type="entry name" value="MetI-like"/>
    <property type="match status" value="1"/>
</dbReference>
<evidence type="ECO:0000256" key="5">
    <source>
        <dbReference type="ARBA" id="ARBA00022989"/>
    </source>
</evidence>
<dbReference type="InterPro" id="IPR051393">
    <property type="entry name" value="ABC_transporter_permease"/>
</dbReference>
<evidence type="ECO:0000256" key="4">
    <source>
        <dbReference type="ARBA" id="ARBA00022692"/>
    </source>
</evidence>
<feature type="transmembrane region" description="Helical" evidence="7">
    <location>
        <begin position="188"/>
        <end position="209"/>
    </location>
</feature>
<comment type="similarity">
    <text evidence="7">Belongs to the binding-protein-dependent transport system permease family.</text>
</comment>
<protein>
    <submittedName>
        <fullName evidence="10">Sugar ABC transporter permease</fullName>
    </submittedName>
</protein>
<feature type="region of interest" description="Disordered" evidence="8">
    <location>
        <begin position="1"/>
        <end position="30"/>
    </location>
</feature>
<keyword evidence="3" id="KW-1003">Cell membrane</keyword>
<evidence type="ECO:0000256" key="8">
    <source>
        <dbReference type="SAM" id="MobiDB-lite"/>
    </source>
</evidence>
<dbReference type="InterPro" id="IPR035906">
    <property type="entry name" value="MetI-like_sf"/>
</dbReference>
<sequence length="337" mass="36616">MSLAFGTRKGSDEADAGPTGPAAPSTQHLLRRKRRREAARTLAFLSPWLIGFSVFFAYPLVSTAYFSFTSYNGFGAPTFSGLKNWDYVFNHLPTFWQGLRNTLWLVVVMVTLRVVFGLGIGMLITKVKTGAGFFRTAFYLPYLAPPVAATVAFAFLFNPGTGPVNHLLGELGLPQPGWFASADWSKPALTLLAMWGVGDLMVIFMASLLDVPREQYEAASLDGAGPFQRFRYVTLPNISPIIMFAVVTGVIQTMQYYTQAIVAGKVASGIAGGSGQPFEPGFPNGSTWTLPQMVYKLGFQSFNYGAACVVALVLFAISMAVTSILLRRRSGFMASDD</sequence>
<evidence type="ECO:0000256" key="6">
    <source>
        <dbReference type="ARBA" id="ARBA00023136"/>
    </source>
</evidence>
<evidence type="ECO:0000259" key="9">
    <source>
        <dbReference type="PROSITE" id="PS50928"/>
    </source>
</evidence>
<name>A0A373A0Z3_9ACTN</name>
<feature type="transmembrane region" description="Helical" evidence="7">
    <location>
        <begin position="41"/>
        <end position="61"/>
    </location>
</feature>
<evidence type="ECO:0000313" key="10">
    <source>
        <dbReference type="EMBL" id="RGD61749.1"/>
    </source>
</evidence>
<keyword evidence="2 7" id="KW-0813">Transport</keyword>
<feature type="transmembrane region" description="Helical" evidence="7">
    <location>
        <begin position="230"/>
        <end position="251"/>
    </location>
</feature>
<dbReference type="Pfam" id="PF00528">
    <property type="entry name" value="BPD_transp_1"/>
    <property type="match status" value="1"/>
</dbReference>
<keyword evidence="11" id="KW-1185">Reference proteome</keyword>
<dbReference type="GO" id="GO:0005886">
    <property type="term" value="C:plasma membrane"/>
    <property type="evidence" value="ECO:0007669"/>
    <property type="project" value="UniProtKB-SubCell"/>
</dbReference>
<dbReference type="InterPro" id="IPR000515">
    <property type="entry name" value="MetI-like"/>
</dbReference>
<keyword evidence="4 7" id="KW-0812">Transmembrane</keyword>
<comment type="caution">
    <text evidence="10">The sequence shown here is derived from an EMBL/GenBank/DDBJ whole genome shotgun (WGS) entry which is preliminary data.</text>
</comment>
<organism evidence="10 11">
    <name type="scientific">Kitasatospora xanthocidica</name>
    <dbReference type="NCBI Taxonomy" id="83382"/>
    <lineage>
        <taxon>Bacteria</taxon>
        <taxon>Bacillati</taxon>
        <taxon>Actinomycetota</taxon>
        <taxon>Actinomycetes</taxon>
        <taxon>Kitasatosporales</taxon>
        <taxon>Streptomycetaceae</taxon>
        <taxon>Kitasatospora</taxon>
    </lineage>
</organism>
<dbReference type="PANTHER" id="PTHR30193">
    <property type="entry name" value="ABC TRANSPORTER PERMEASE PROTEIN"/>
    <property type="match status" value="1"/>
</dbReference>
<evidence type="ECO:0000313" key="11">
    <source>
        <dbReference type="Proteomes" id="UP000263377"/>
    </source>
</evidence>
<gene>
    <name evidence="10" type="ORF">DR950_31970</name>
</gene>
<dbReference type="PROSITE" id="PS50928">
    <property type="entry name" value="ABC_TM1"/>
    <property type="match status" value="1"/>
</dbReference>
<feature type="transmembrane region" description="Helical" evidence="7">
    <location>
        <begin position="304"/>
        <end position="326"/>
    </location>
</feature>
<evidence type="ECO:0000256" key="3">
    <source>
        <dbReference type="ARBA" id="ARBA00022475"/>
    </source>
</evidence>